<dbReference type="PANTHER" id="PTHR10204">
    <property type="entry name" value="NAD P H OXIDOREDUCTASE-RELATED"/>
    <property type="match status" value="1"/>
</dbReference>
<dbReference type="GO" id="GO:0003955">
    <property type="term" value="F:NAD(P)H dehydrogenase (quinone) activity"/>
    <property type="evidence" value="ECO:0007669"/>
    <property type="project" value="TreeGrafter"/>
</dbReference>
<evidence type="ECO:0000256" key="1">
    <source>
        <dbReference type="ARBA" id="ARBA00006252"/>
    </source>
</evidence>
<keyword evidence="2" id="KW-0560">Oxidoreductase</keyword>
<evidence type="ECO:0000313" key="5">
    <source>
        <dbReference type="Proteomes" id="UP000031675"/>
    </source>
</evidence>
<gene>
    <name evidence="4" type="ORF">LP52_15440</name>
</gene>
<evidence type="ECO:0000259" key="3">
    <source>
        <dbReference type="Pfam" id="PF02525"/>
    </source>
</evidence>
<dbReference type="OrthoDB" id="9798454at2"/>
<comment type="similarity">
    <text evidence="1">Belongs to the NAD(P)H dehydrogenase (quinone) family.</text>
</comment>
<dbReference type="InterPro" id="IPR029039">
    <property type="entry name" value="Flavoprotein-like_sf"/>
</dbReference>
<dbReference type="PANTHER" id="PTHR10204:SF34">
    <property type="entry name" value="NAD(P)H DEHYDROGENASE [QUINONE] 1 ISOFORM 1"/>
    <property type="match status" value="1"/>
</dbReference>
<reference evidence="5" key="1">
    <citation type="journal article" date="2015" name="Chem. Biol.">
        <title>Structure, bioactivity, and resistance mechanism of streptomonomicin, an unusual lasso Peptide from an understudied halophilic actinomycete.</title>
        <authorList>
            <person name="Metelev M."/>
            <person name="Tietz J.I."/>
            <person name="Melby J.O."/>
            <person name="Blair P.M."/>
            <person name="Zhu L."/>
            <person name="Livnat I."/>
            <person name="Severinov K."/>
            <person name="Mitchell D.A."/>
        </authorList>
    </citation>
    <scope>NUCLEOTIDE SEQUENCE [LARGE SCALE GENOMIC DNA]</scope>
    <source>
        <strain evidence="5">YIM 90003</strain>
    </source>
</reference>
<protein>
    <submittedName>
        <fullName evidence="4">NADPH-quinone reductase</fullName>
    </submittedName>
</protein>
<name>A0A0C2G4G0_9ACTN</name>
<dbReference type="SUPFAM" id="SSF52218">
    <property type="entry name" value="Flavoproteins"/>
    <property type="match status" value="1"/>
</dbReference>
<organism evidence="4 5">
    <name type="scientific">Streptomonospora alba</name>
    <dbReference type="NCBI Taxonomy" id="183763"/>
    <lineage>
        <taxon>Bacteria</taxon>
        <taxon>Bacillati</taxon>
        <taxon>Actinomycetota</taxon>
        <taxon>Actinomycetes</taxon>
        <taxon>Streptosporangiales</taxon>
        <taxon>Nocardiopsidaceae</taxon>
        <taxon>Streptomonospora</taxon>
    </lineage>
</organism>
<comment type="caution">
    <text evidence="4">The sequence shown here is derived from an EMBL/GenBank/DDBJ whole genome shotgun (WGS) entry which is preliminary data.</text>
</comment>
<dbReference type="AlphaFoldDB" id="A0A0C2G4G0"/>
<feature type="domain" description="Flavodoxin-like fold" evidence="3">
    <location>
        <begin position="14"/>
        <end position="221"/>
    </location>
</feature>
<dbReference type="Proteomes" id="UP000031675">
    <property type="component" value="Unassembled WGS sequence"/>
</dbReference>
<dbReference type="EMBL" id="JROO01000029">
    <property type="protein sequence ID" value="KIH98133.1"/>
    <property type="molecule type" value="Genomic_DNA"/>
</dbReference>
<dbReference type="InterPro" id="IPR003680">
    <property type="entry name" value="Flavodoxin_fold"/>
</dbReference>
<dbReference type="STRING" id="183763.LP52_15440"/>
<dbReference type="InterPro" id="IPR051545">
    <property type="entry name" value="NAD(P)H_dehydrogenase_qn"/>
</dbReference>
<accession>A0A0C2G4G0</accession>
<dbReference type="Pfam" id="PF02525">
    <property type="entry name" value="Flavodoxin_2"/>
    <property type="match status" value="1"/>
</dbReference>
<sequence length="265" mass="29557">MNSFHEPTPGRAHWVYTHPRHDSLNRHLIRAGSAALSEQYEVTVSDLYADGFDPALSERDLGGLSGVPGNLAELTGEAYERGEVEPEVRREQERLAAAELLVLQFPLWWYGPPAMLKGWVDRVLQTGFAQGELDDSTGLPRRYGDGRLMGRKALIIVTAGDDQRTLGPRGVSGDLESLLFPLTHGALWYVGIEALDLHVVYDADGIDGAGRQQHAERLIKRIADLSGECSRPFRRLLDGDYDRETRALHEDVHPGRTDLAIHYRD</sequence>
<dbReference type="RefSeq" id="WP_040274478.1">
    <property type="nucleotide sequence ID" value="NZ_JROO01000029.1"/>
</dbReference>
<proteinExistence type="inferred from homology"/>
<dbReference type="GO" id="GO:0005829">
    <property type="term" value="C:cytosol"/>
    <property type="evidence" value="ECO:0007669"/>
    <property type="project" value="TreeGrafter"/>
</dbReference>
<dbReference type="Gene3D" id="3.40.50.360">
    <property type="match status" value="1"/>
</dbReference>
<keyword evidence="5" id="KW-1185">Reference proteome</keyword>
<evidence type="ECO:0000313" key="4">
    <source>
        <dbReference type="EMBL" id="KIH98133.1"/>
    </source>
</evidence>
<evidence type="ECO:0000256" key="2">
    <source>
        <dbReference type="ARBA" id="ARBA00023002"/>
    </source>
</evidence>